<comment type="caution">
    <text evidence="2">The sequence shown here is derived from an EMBL/GenBank/DDBJ whole genome shotgun (WGS) entry which is preliminary data.</text>
</comment>
<gene>
    <name evidence="2" type="ORF">EVAR_12804_1</name>
</gene>
<feature type="region of interest" description="Disordered" evidence="1">
    <location>
        <begin position="24"/>
        <end position="78"/>
    </location>
</feature>
<sequence length="78" mass="8344">MDGGSIRGGSTLALSASVDHHFVRSPGRIFPSDPQYGAYSSFDLKPNPDPNSDRSDLNIDSNSYSGSRLARSSARVDI</sequence>
<evidence type="ECO:0000313" key="2">
    <source>
        <dbReference type="EMBL" id="GBP23523.1"/>
    </source>
</evidence>
<protein>
    <submittedName>
        <fullName evidence="2">Uncharacterized protein</fullName>
    </submittedName>
</protein>
<dbReference type="Proteomes" id="UP000299102">
    <property type="component" value="Unassembled WGS sequence"/>
</dbReference>
<dbReference type="AlphaFoldDB" id="A0A4C1UAQ7"/>
<organism evidence="2 3">
    <name type="scientific">Eumeta variegata</name>
    <name type="common">Bagworm moth</name>
    <name type="synonym">Eumeta japonica</name>
    <dbReference type="NCBI Taxonomy" id="151549"/>
    <lineage>
        <taxon>Eukaryota</taxon>
        <taxon>Metazoa</taxon>
        <taxon>Ecdysozoa</taxon>
        <taxon>Arthropoda</taxon>
        <taxon>Hexapoda</taxon>
        <taxon>Insecta</taxon>
        <taxon>Pterygota</taxon>
        <taxon>Neoptera</taxon>
        <taxon>Endopterygota</taxon>
        <taxon>Lepidoptera</taxon>
        <taxon>Glossata</taxon>
        <taxon>Ditrysia</taxon>
        <taxon>Tineoidea</taxon>
        <taxon>Psychidae</taxon>
        <taxon>Oiketicinae</taxon>
        <taxon>Eumeta</taxon>
    </lineage>
</organism>
<reference evidence="2 3" key="1">
    <citation type="journal article" date="2019" name="Commun. Biol.">
        <title>The bagworm genome reveals a unique fibroin gene that provides high tensile strength.</title>
        <authorList>
            <person name="Kono N."/>
            <person name="Nakamura H."/>
            <person name="Ohtoshi R."/>
            <person name="Tomita M."/>
            <person name="Numata K."/>
            <person name="Arakawa K."/>
        </authorList>
    </citation>
    <scope>NUCLEOTIDE SEQUENCE [LARGE SCALE GENOMIC DNA]</scope>
</reference>
<name>A0A4C1UAQ7_EUMVA</name>
<evidence type="ECO:0000256" key="1">
    <source>
        <dbReference type="SAM" id="MobiDB-lite"/>
    </source>
</evidence>
<accession>A0A4C1UAQ7</accession>
<proteinExistence type="predicted"/>
<dbReference type="EMBL" id="BGZK01000151">
    <property type="protein sequence ID" value="GBP23523.1"/>
    <property type="molecule type" value="Genomic_DNA"/>
</dbReference>
<keyword evidence="3" id="KW-1185">Reference proteome</keyword>
<evidence type="ECO:0000313" key="3">
    <source>
        <dbReference type="Proteomes" id="UP000299102"/>
    </source>
</evidence>